<keyword evidence="1" id="KW-0472">Membrane</keyword>
<dbReference type="EMBL" id="VBAO01000002">
    <property type="protein sequence ID" value="TMI85110.1"/>
    <property type="molecule type" value="Genomic_DNA"/>
</dbReference>
<proteinExistence type="predicted"/>
<name>A0A537JNS0_9BACT</name>
<evidence type="ECO:0000313" key="3">
    <source>
        <dbReference type="Proteomes" id="UP000320048"/>
    </source>
</evidence>
<reference evidence="2 3" key="1">
    <citation type="journal article" date="2019" name="Nat. Microbiol.">
        <title>Mediterranean grassland soil C-N compound turnover is dependent on rainfall and depth, and is mediated by genomically divergent microorganisms.</title>
        <authorList>
            <person name="Diamond S."/>
            <person name="Andeer P.F."/>
            <person name="Li Z."/>
            <person name="Crits-Christoph A."/>
            <person name="Burstein D."/>
            <person name="Anantharaman K."/>
            <person name="Lane K.R."/>
            <person name="Thomas B.C."/>
            <person name="Pan C."/>
            <person name="Northen T.R."/>
            <person name="Banfield J.F."/>
        </authorList>
    </citation>
    <scope>NUCLEOTIDE SEQUENCE [LARGE SCALE GENOMIC DNA]</scope>
    <source>
        <strain evidence="2">NP_7</strain>
    </source>
</reference>
<feature type="non-terminal residue" evidence="2">
    <location>
        <position position="91"/>
    </location>
</feature>
<comment type="caution">
    <text evidence="2">The sequence shown here is derived from an EMBL/GenBank/DDBJ whole genome shotgun (WGS) entry which is preliminary data.</text>
</comment>
<evidence type="ECO:0000313" key="2">
    <source>
        <dbReference type="EMBL" id="TMI85110.1"/>
    </source>
</evidence>
<gene>
    <name evidence="2" type="ORF">E6H04_00115</name>
</gene>
<feature type="transmembrane region" description="Helical" evidence="1">
    <location>
        <begin position="21"/>
        <end position="42"/>
    </location>
</feature>
<accession>A0A537JNS0</accession>
<sequence length="91" mass="9266">MDATPQLAMGAALTMRTRSPLAAFGIGVASHAVLDAIPHYHLAWITGLSGLALVDVVSGTCLALIVAAMAPVPWSSLSGALGGIFPEIERV</sequence>
<dbReference type="Proteomes" id="UP000320048">
    <property type="component" value="Unassembled WGS sequence"/>
</dbReference>
<organism evidence="2 3">
    <name type="scientific">Candidatus Segetimicrobium genomatis</name>
    <dbReference type="NCBI Taxonomy" id="2569760"/>
    <lineage>
        <taxon>Bacteria</taxon>
        <taxon>Bacillati</taxon>
        <taxon>Candidatus Sysuimicrobiota</taxon>
        <taxon>Candidatus Sysuimicrobiia</taxon>
        <taxon>Candidatus Sysuimicrobiales</taxon>
        <taxon>Candidatus Segetimicrobiaceae</taxon>
        <taxon>Candidatus Segetimicrobium</taxon>
    </lineage>
</organism>
<evidence type="ECO:0000256" key="1">
    <source>
        <dbReference type="SAM" id="Phobius"/>
    </source>
</evidence>
<evidence type="ECO:0008006" key="4">
    <source>
        <dbReference type="Google" id="ProtNLM"/>
    </source>
</evidence>
<keyword evidence="1" id="KW-0812">Transmembrane</keyword>
<protein>
    <recommendedName>
        <fullName evidence="4">Metal-dependent hydrolase</fullName>
    </recommendedName>
</protein>
<keyword evidence="1" id="KW-1133">Transmembrane helix</keyword>
<dbReference type="AlphaFoldDB" id="A0A537JNS0"/>